<dbReference type="VEuPathDB" id="TriTrypDB:TcCL_NonESM10829"/>
<dbReference type="AlphaFoldDB" id="A0A2V2ULM8"/>
<evidence type="ECO:0000313" key="2">
    <source>
        <dbReference type="EMBL" id="PWU83982.1"/>
    </source>
</evidence>
<comment type="caution">
    <text evidence="2">The sequence shown here is derived from an EMBL/GenBank/DDBJ whole genome shotgun (WGS) entry which is preliminary data.</text>
</comment>
<dbReference type="VEuPathDB" id="TriTrypDB:TcBrA4_0026850"/>
<protein>
    <submittedName>
        <fullName evidence="2">Putative SLACS retrotransposable element</fullName>
    </submittedName>
</protein>
<evidence type="ECO:0000256" key="1">
    <source>
        <dbReference type="SAM" id="MobiDB-lite"/>
    </source>
</evidence>
<feature type="region of interest" description="Disordered" evidence="1">
    <location>
        <begin position="225"/>
        <end position="371"/>
    </location>
</feature>
<feature type="compositionally biased region" description="Low complexity" evidence="1">
    <location>
        <begin position="286"/>
        <end position="302"/>
    </location>
</feature>
<feature type="compositionally biased region" description="Acidic residues" evidence="1">
    <location>
        <begin position="226"/>
        <end position="236"/>
    </location>
</feature>
<proteinExistence type="predicted"/>
<evidence type="ECO:0000313" key="3">
    <source>
        <dbReference type="Proteomes" id="UP000246078"/>
    </source>
</evidence>
<feature type="compositionally biased region" description="Polar residues" evidence="1">
    <location>
        <begin position="352"/>
        <end position="363"/>
    </location>
</feature>
<dbReference type="VEuPathDB" id="TriTrypDB:TcG_11644"/>
<dbReference type="VEuPathDB" id="TriTrypDB:TcYC6_0062680"/>
<dbReference type="Proteomes" id="UP000246078">
    <property type="component" value="Unassembled WGS sequence"/>
</dbReference>
<dbReference type="VEuPathDB" id="TriTrypDB:ECC02_012796"/>
<feature type="compositionally biased region" description="Basic residues" evidence="1">
    <location>
        <begin position="317"/>
        <end position="331"/>
    </location>
</feature>
<accession>A0A2V2ULM8</accession>
<feature type="compositionally biased region" description="Basic and acidic residues" evidence="1">
    <location>
        <begin position="237"/>
        <end position="247"/>
    </location>
</feature>
<dbReference type="EMBL" id="PRFC01000802">
    <property type="protein sequence ID" value="PWU83982.1"/>
    <property type="molecule type" value="Genomic_DNA"/>
</dbReference>
<gene>
    <name evidence="2" type="ORF">C3747_802g1</name>
</gene>
<sequence>MQREYGTDHTGNGSAPAAGTGIGFGATHQKRFKATAYVFNSGGGRHPMRIVRVGPLMEDACPSYSETRQEEPAVVTFAAGKEGTNTSYANVTDATVPVHVDFGGTRVHRRAACASSPEVGNDSHQITEIRRRGGTGVWPLGQASDGGGGDPICDPPTASKRHGGIWTGGTSGHQHPNHVVAYIPSALHKDTEWVMIDGMVQKVQRKPINTHKVILCLYRRLMPEMGPEEDEDDDEQESHARNREQDGRTLASAPKGSRLPQSQKWEEAPDDSSMVDGFGKNGYGQPPGSAAHSSPPASSSPSTQTITQDPFLPPIAPRKRGRRGRNRRRNPREKATMAGGLSAKRTRRDSYNRQFPQHRPNQTSRHHKANP</sequence>
<name>A0A2V2ULM8_TRYCR</name>
<dbReference type="VEuPathDB" id="TriTrypDB:TCSYLVIO_010083"/>
<organism evidence="2 3">
    <name type="scientific">Trypanosoma cruzi</name>
    <dbReference type="NCBI Taxonomy" id="5693"/>
    <lineage>
        <taxon>Eukaryota</taxon>
        <taxon>Discoba</taxon>
        <taxon>Euglenozoa</taxon>
        <taxon>Kinetoplastea</taxon>
        <taxon>Metakinetoplastina</taxon>
        <taxon>Trypanosomatida</taxon>
        <taxon>Trypanosomatidae</taxon>
        <taxon>Trypanosoma</taxon>
        <taxon>Schizotrypanum</taxon>
    </lineage>
</organism>
<feature type="region of interest" description="Disordered" evidence="1">
    <location>
        <begin position="1"/>
        <end position="21"/>
    </location>
</feature>
<dbReference type="VEuPathDB" id="TriTrypDB:C4B63_176g12"/>
<dbReference type="VEuPathDB" id="TriTrypDB:C3747_802g1"/>
<reference evidence="2 3" key="1">
    <citation type="journal article" date="2018" name="Microb. Genom.">
        <title>Expanding an expanded genome: long-read sequencing of Trypanosoma cruzi.</title>
        <authorList>
            <person name="Berna L."/>
            <person name="Rodriguez M."/>
            <person name="Chiribao M.L."/>
            <person name="Parodi-Talice A."/>
            <person name="Pita S."/>
            <person name="Rijo G."/>
            <person name="Alvarez-Valin F."/>
            <person name="Robello C."/>
        </authorList>
    </citation>
    <scope>NUCLEOTIDE SEQUENCE [LARGE SCALE GENOMIC DNA]</scope>
    <source>
        <strain evidence="2 3">TCC</strain>
    </source>
</reference>